<dbReference type="GO" id="GO:0016042">
    <property type="term" value="P:lipid catabolic process"/>
    <property type="evidence" value="ECO:0007669"/>
    <property type="project" value="UniProtKB-ARBA"/>
</dbReference>
<evidence type="ECO:0000256" key="3">
    <source>
        <dbReference type="ARBA" id="ARBA00023295"/>
    </source>
</evidence>
<dbReference type="PANTHER" id="PTHR31308">
    <property type="match status" value="1"/>
</dbReference>
<dbReference type="GO" id="GO:0008422">
    <property type="term" value="F:beta-glucosidase activity"/>
    <property type="evidence" value="ECO:0007669"/>
    <property type="project" value="TreeGrafter"/>
</dbReference>
<dbReference type="GO" id="GO:0000272">
    <property type="term" value="P:polysaccharide catabolic process"/>
    <property type="evidence" value="ECO:0007669"/>
    <property type="project" value="InterPro"/>
</dbReference>
<dbReference type="InterPro" id="IPR052066">
    <property type="entry name" value="Glycosphingolipid_Hydrolases"/>
</dbReference>
<evidence type="ECO:0000256" key="1">
    <source>
        <dbReference type="ARBA" id="ARBA00005641"/>
    </source>
</evidence>
<sequence>MAQATSPFHLELRDGNFYDVDGNVVLLRGVNLGGSTKVPFGTSPNGQVTFVNRPFPLKDADEHYSRLQRWGFNCLRFLITWEAIEHEGPGVYDQEYLSYLREVLLLARKYGMYIYIDPHQDVWSRWTGGDGAPLWTMVDLGLNPDNFAVTKAALCQDTFGGKPEDFPKMIWPTNLFKFGCATMATLFWAGNKLAPGVLMHRKPVQDFLQSHYTNAMVQVAKVVADLDHVMGFGTMNEPCEGYIGVKDIQQHFSAKELKLGYAPTPFQGMCLANGIDMEVEVWSTGLNQYIFGTYDRKDLFKLSGKRGWQDGVPCIWERLGLYSCDEETKKPKVLLPDYFANVNFGEECYVPFATAYIEEIRKVMPQAMLFVELPQLEFMTGHFPQIKIPRSVNAMHWYDVITLFLQKWFPWFTLSPHTMRPVFGRNGVRSSHVKDLASIKALASEFMGNAPTLIGEIGIPFNLNGGESYITGNFDHQVDAMDTSISSVEANLLNYTLWCYTADNDNKFGDQWNMEDFSLYSADQAKGSTDRDAGGRAKPGYVRPGPFKVAGVPMASTFDLNKVVYTLEYKSTSTTNAGSTVVYVPRSVHFKEGASVVVSDGDFRLEHFDGYDLVHYTHDPKLQQHSLMVKRMINEELTCCCLFSISVIPFLLNSCDWFRILSSFIL</sequence>
<dbReference type="Proteomes" id="UP000481153">
    <property type="component" value="Unassembled WGS sequence"/>
</dbReference>
<dbReference type="InterPro" id="IPR041036">
    <property type="entry name" value="GH5_C"/>
</dbReference>
<dbReference type="Gene3D" id="3.20.20.80">
    <property type="entry name" value="Glycosidases"/>
    <property type="match status" value="2"/>
</dbReference>
<dbReference type="AlphaFoldDB" id="A0A6G0XBJ6"/>
<comment type="similarity">
    <text evidence="1">Belongs to the glycosyl hydrolase 5 (cellulase A) family.</text>
</comment>
<dbReference type="InterPro" id="IPR013780">
    <property type="entry name" value="Glyco_hydro_b"/>
</dbReference>
<dbReference type="InterPro" id="IPR001547">
    <property type="entry name" value="Glyco_hydro_5"/>
</dbReference>
<comment type="caution">
    <text evidence="6">The sequence shown here is derived from an EMBL/GenBank/DDBJ whole genome shotgun (WGS) entry which is preliminary data.</text>
</comment>
<dbReference type="InterPro" id="IPR017853">
    <property type="entry name" value="GH"/>
</dbReference>
<evidence type="ECO:0000313" key="7">
    <source>
        <dbReference type="Proteomes" id="UP000481153"/>
    </source>
</evidence>
<accession>A0A6G0XBJ6</accession>
<dbReference type="Pfam" id="PF00150">
    <property type="entry name" value="Cellulase"/>
    <property type="match status" value="1"/>
</dbReference>
<dbReference type="SUPFAM" id="SSF51445">
    <property type="entry name" value="(Trans)glycosidases"/>
    <property type="match status" value="1"/>
</dbReference>
<feature type="domain" description="Glycoside hydrolase family 5" evidence="4">
    <location>
        <begin position="59"/>
        <end position="240"/>
    </location>
</feature>
<dbReference type="Gene3D" id="2.60.40.1180">
    <property type="entry name" value="Golgi alpha-mannosidase II"/>
    <property type="match status" value="1"/>
</dbReference>
<protein>
    <recommendedName>
        <fullName evidence="8">Glycoside hydrolase family 5 domain-containing protein</fullName>
    </recommendedName>
</protein>
<evidence type="ECO:0000313" key="6">
    <source>
        <dbReference type="EMBL" id="KAF0737539.1"/>
    </source>
</evidence>
<gene>
    <name evidence="6" type="ORF">Ae201684_006695</name>
</gene>
<dbReference type="GO" id="GO:1901136">
    <property type="term" value="P:carbohydrate derivative catabolic process"/>
    <property type="evidence" value="ECO:0007669"/>
    <property type="project" value="UniProtKB-ARBA"/>
</dbReference>
<dbReference type="Pfam" id="PF18564">
    <property type="entry name" value="Glyco_hydro_5_C"/>
    <property type="match status" value="1"/>
</dbReference>
<keyword evidence="3" id="KW-0326">Glycosidase</keyword>
<keyword evidence="2" id="KW-0378">Hydrolase</keyword>
<reference evidence="6 7" key="1">
    <citation type="submission" date="2019-07" db="EMBL/GenBank/DDBJ databases">
        <title>Genomics analysis of Aphanomyces spp. identifies a new class of oomycete effector associated with host adaptation.</title>
        <authorList>
            <person name="Gaulin E."/>
        </authorList>
    </citation>
    <scope>NUCLEOTIDE SEQUENCE [LARGE SCALE GENOMIC DNA]</scope>
    <source>
        <strain evidence="6 7">ATCC 201684</strain>
    </source>
</reference>
<evidence type="ECO:0008006" key="8">
    <source>
        <dbReference type="Google" id="ProtNLM"/>
    </source>
</evidence>
<dbReference type="PANTHER" id="PTHR31308:SF5">
    <property type="entry name" value="ERGOSTERYL-BETA-GLUCOSIDASE"/>
    <property type="match status" value="1"/>
</dbReference>
<evidence type="ECO:0000259" key="5">
    <source>
        <dbReference type="Pfam" id="PF18564"/>
    </source>
</evidence>
<proteinExistence type="inferred from homology"/>
<feature type="domain" description="Glycoside hydrolase family 5 C-terminal" evidence="5">
    <location>
        <begin position="543"/>
        <end position="629"/>
    </location>
</feature>
<dbReference type="EMBL" id="VJMJ01000084">
    <property type="protein sequence ID" value="KAF0737539.1"/>
    <property type="molecule type" value="Genomic_DNA"/>
</dbReference>
<evidence type="ECO:0000256" key="2">
    <source>
        <dbReference type="ARBA" id="ARBA00022801"/>
    </source>
</evidence>
<keyword evidence="7" id="KW-1185">Reference proteome</keyword>
<dbReference type="VEuPathDB" id="FungiDB:AeMF1_015543"/>
<organism evidence="6 7">
    <name type="scientific">Aphanomyces euteiches</name>
    <dbReference type="NCBI Taxonomy" id="100861"/>
    <lineage>
        <taxon>Eukaryota</taxon>
        <taxon>Sar</taxon>
        <taxon>Stramenopiles</taxon>
        <taxon>Oomycota</taxon>
        <taxon>Saprolegniomycetes</taxon>
        <taxon>Saprolegniales</taxon>
        <taxon>Verrucalvaceae</taxon>
        <taxon>Aphanomyces</taxon>
    </lineage>
</organism>
<evidence type="ECO:0000259" key="4">
    <source>
        <dbReference type="Pfam" id="PF00150"/>
    </source>
</evidence>
<name>A0A6G0XBJ6_9STRA</name>